<dbReference type="AlphaFoldDB" id="A0A2S6HSN7"/>
<evidence type="ECO:0000313" key="2">
    <source>
        <dbReference type="Proteomes" id="UP000237749"/>
    </source>
</evidence>
<dbReference type="Proteomes" id="UP000237749">
    <property type="component" value="Unassembled WGS sequence"/>
</dbReference>
<organism evidence="1 2">
    <name type="scientific">Lacrimispora xylanisolvens</name>
    <dbReference type="NCBI Taxonomy" id="384636"/>
    <lineage>
        <taxon>Bacteria</taxon>
        <taxon>Bacillati</taxon>
        <taxon>Bacillota</taxon>
        <taxon>Clostridia</taxon>
        <taxon>Lachnospirales</taxon>
        <taxon>Lachnospiraceae</taxon>
        <taxon>Lacrimispora</taxon>
    </lineage>
</organism>
<dbReference type="EMBL" id="PTJA01000006">
    <property type="protein sequence ID" value="PPK80663.1"/>
    <property type="molecule type" value="Genomic_DNA"/>
</dbReference>
<evidence type="ECO:0000313" key="1">
    <source>
        <dbReference type="EMBL" id="PPK80663.1"/>
    </source>
</evidence>
<proteinExistence type="predicted"/>
<gene>
    <name evidence="1" type="ORF">BXY41_106253</name>
</gene>
<name>A0A2S6HSN7_9FIRM</name>
<comment type="caution">
    <text evidence="1">The sequence shown here is derived from an EMBL/GenBank/DDBJ whole genome shotgun (WGS) entry which is preliminary data.</text>
</comment>
<accession>A0A2S6HSN7</accession>
<keyword evidence="2" id="KW-1185">Reference proteome</keyword>
<dbReference type="RefSeq" id="WP_104437345.1">
    <property type="nucleotide sequence ID" value="NZ_PTJA01000006.1"/>
</dbReference>
<sequence>MPDSNIQIFMNMYHGEGTRDASSKVRGFLFQDLIAVDELIKPQTEYVCSEYIEDVFTSAGNRVYIIQVKYYPKGSIIIKEIMRDLYYQYLRMKLYGYKGELIPVLAIHTKTIPEKPTLADMQGKDYINVNRVDCPQLPLDMEAWLAEHVYPLKKTDSENRFFEAFAWNDSIQSFLNALIITKDLGTLKSYREKIASKLNGLFSEYNIIDEDMRKNILLGLAVQYIQETYNDPPKNMETFHFRKRDREIFIKYLSDHISTDTEANIAAYMRYVVMDCWDKIEKFNEQLTMAHINLLQFIRDTSADWIYRLGSNKSGQLQLLNTISMKDNDSLTDFIEWNVSKRLQVIYEHRNAIETFLRYFWKILFNINFDLIDRSLNQTDRVRLMPEFYIDEHETRYLKIKFTDDVANSSVILSTPDSSRSGEELYCTFQRMKDFRPEKWYMCGKYHGKFSYEQNVSSIINNKTISILHQGQFRIECMECIRVDMECWHNTENCNKSIFLDKCINDDWEVSE</sequence>
<reference evidence="1 2" key="1">
    <citation type="submission" date="2018-02" db="EMBL/GenBank/DDBJ databases">
        <title>Genomic Encyclopedia of Archaeal and Bacterial Type Strains, Phase II (KMG-II): from individual species to whole genera.</title>
        <authorList>
            <person name="Goeker M."/>
        </authorList>
    </citation>
    <scope>NUCLEOTIDE SEQUENCE [LARGE SCALE GENOMIC DNA]</scope>
    <source>
        <strain evidence="1 2">DSM 3808</strain>
    </source>
</reference>
<protein>
    <submittedName>
        <fullName evidence="1">Uncharacterized protein</fullName>
    </submittedName>
</protein>